<comment type="similarity">
    <text evidence="2">Belongs to the RmuC family.</text>
</comment>
<feature type="coiled-coil region" evidence="5">
    <location>
        <begin position="43"/>
        <end position="175"/>
    </location>
</feature>
<proteinExistence type="inferred from homology"/>
<evidence type="ECO:0000256" key="3">
    <source>
        <dbReference type="ARBA" id="ARBA00023054"/>
    </source>
</evidence>
<name>A0ABW1X246_9ACTN</name>
<dbReference type="EMBL" id="JBHSUA010000020">
    <property type="protein sequence ID" value="MFC6397545.1"/>
    <property type="molecule type" value="Genomic_DNA"/>
</dbReference>
<evidence type="ECO:0000256" key="6">
    <source>
        <dbReference type="SAM" id="MobiDB-lite"/>
    </source>
</evidence>
<organism evidence="7 8">
    <name type="scientific">Luteococcus sanguinis</name>
    <dbReference type="NCBI Taxonomy" id="174038"/>
    <lineage>
        <taxon>Bacteria</taxon>
        <taxon>Bacillati</taxon>
        <taxon>Actinomycetota</taxon>
        <taxon>Actinomycetes</taxon>
        <taxon>Propionibacteriales</taxon>
        <taxon>Propionibacteriaceae</taxon>
        <taxon>Luteococcus</taxon>
    </lineage>
</organism>
<feature type="coiled-coil region" evidence="5">
    <location>
        <begin position="206"/>
        <end position="233"/>
    </location>
</feature>
<comment type="caution">
    <text evidence="7">The sequence shown here is derived from an EMBL/GenBank/DDBJ whole genome shotgun (WGS) entry which is preliminary data.</text>
</comment>
<dbReference type="PANTHER" id="PTHR30563">
    <property type="entry name" value="DNA RECOMBINATION PROTEIN RMUC"/>
    <property type="match status" value="1"/>
</dbReference>
<accession>A0ABW1X246</accession>
<evidence type="ECO:0000256" key="1">
    <source>
        <dbReference type="ARBA" id="ARBA00003416"/>
    </source>
</evidence>
<keyword evidence="8" id="KW-1185">Reference proteome</keyword>
<protein>
    <submittedName>
        <fullName evidence="7">DNA recombination protein RmuC</fullName>
    </submittedName>
</protein>
<keyword evidence="3 5" id="KW-0175">Coiled coil</keyword>
<dbReference type="Pfam" id="PF02646">
    <property type="entry name" value="RmuC"/>
    <property type="match status" value="1"/>
</dbReference>
<dbReference type="InterPro" id="IPR003798">
    <property type="entry name" value="DNA_recombination_RmuC"/>
</dbReference>
<keyword evidence="4" id="KW-0233">DNA recombination</keyword>
<reference evidence="8" key="1">
    <citation type="journal article" date="2019" name="Int. J. Syst. Evol. Microbiol.">
        <title>The Global Catalogue of Microorganisms (GCM) 10K type strain sequencing project: providing services to taxonomists for standard genome sequencing and annotation.</title>
        <authorList>
            <consortium name="The Broad Institute Genomics Platform"/>
            <consortium name="The Broad Institute Genome Sequencing Center for Infectious Disease"/>
            <person name="Wu L."/>
            <person name="Ma J."/>
        </authorList>
    </citation>
    <scope>NUCLEOTIDE SEQUENCE [LARGE SCALE GENOMIC DNA]</scope>
    <source>
        <strain evidence="8">CGMCC 1.15277</strain>
    </source>
</reference>
<evidence type="ECO:0000313" key="7">
    <source>
        <dbReference type="EMBL" id="MFC6397545.1"/>
    </source>
</evidence>
<evidence type="ECO:0000256" key="2">
    <source>
        <dbReference type="ARBA" id="ARBA00009840"/>
    </source>
</evidence>
<gene>
    <name evidence="7" type="primary">rmuC</name>
    <name evidence="7" type="ORF">ACFP57_11210</name>
</gene>
<dbReference type="PANTHER" id="PTHR30563:SF0">
    <property type="entry name" value="DNA RECOMBINATION PROTEIN RMUC"/>
    <property type="match status" value="1"/>
</dbReference>
<evidence type="ECO:0000256" key="4">
    <source>
        <dbReference type="ARBA" id="ARBA00023172"/>
    </source>
</evidence>
<sequence length="556" mass="59980">MDTTAVIMLAIGLFAGLLVGTLAALQVARARAAALTAAGEGALSEARAEAAGARAEAATARSEVAGARAEVANVRTDAAKAWSQVADIRADLERAKAESERAKAEAAGSRADASDVEAKIAQANAQVAQARSEQADVAARLVGVTAERDAAVRRAEELAADRESMENRFKVLSSETLEQQGKQADVIAEARLKATADLMTPVAESLKTMNDRINQVERERASATAEMREQINSVLVTSENLRRETNSLVSALRKPQVRGTWGETQLKRVAELAGMVERCDFDLQTSTSTDDGVLRPDMKVNLADGKVLFVDSKVPLSAFLDAYEAADDSLRDTHLSTFARHVRTHIDQLSGKQYWKLEKNTPEFTILFMPSEAFLQAAHEQMPDLHEYAARRNITLATPSILIPLLRAVAHGWQQAALAESAAQVATLGRELYERLGKMGAHFDGVGRGLTQAVKAYNSTLGSLEGRVMVTARKFNELEVTHAELAQGTPVKETPRQLTSAELTASIADELEALEPGTDERTLPEQEALTRDQPTLDDLLAPDAPVVSLQTRKKSS</sequence>
<dbReference type="RefSeq" id="WP_343885849.1">
    <property type="nucleotide sequence ID" value="NZ_BAAAKI010000010.1"/>
</dbReference>
<feature type="region of interest" description="Disordered" evidence="6">
    <location>
        <begin position="511"/>
        <end position="556"/>
    </location>
</feature>
<evidence type="ECO:0000313" key="8">
    <source>
        <dbReference type="Proteomes" id="UP001596266"/>
    </source>
</evidence>
<comment type="function">
    <text evidence="1">Involved in DNA recombination.</text>
</comment>
<evidence type="ECO:0000256" key="5">
    <source>
        <dbReference type="SAM" id="Coils"/>
    </source>
</evidence>
<dbReference type="Proteomes" id="UP001596266">
    <property type="component" value="Unassembled WGS sequence"/>
</dbReference>
<feature type="compositionally biased region" description="Basic and acidic residues" evidence="6">
    <location>
        <begin position="518"/>
        <end position="530"/>
    </location>
</feature>